<feature type="region of interest" description="Disordered" evidence="1">
    <location>
        <begin position="1"/>
        <end position="40"/>
    </location>
</feature>
<keyword evidence="6" id="KW-1185">Reference proteome</keyword>
<protein>
    <submittedName>
        <fullName evidence="2">Uncharacterized protein</fullName>
    </submittedName>
</protein>
<dbReference type="EMBL" id="AUWU02000001">
    <property type="protein sequence ID" value="KAH0577628.1"/>
    <property type="molecule type" value="Genomic_DNA"/>
</dbReference>
<evidence type="ECO:0000313" key="3">
    <source>
        <dbReference type="EMBL" id="EST43650.1"/>
    </source>
</evidence>
<dbReference type="EMBL" id="KI546135">
    <property type="protein sequence ID" value="EST43648.1"/>
    <property type="molecule type" value="Genomic_DNA"/>
</dbReference>
<gene>
    <name evidence="2" type="ORF">SS50377_16691</name>
    <name evidence="3" type="ORF">SS50377_16693</name>
    <name evidence="4" type="ORF">SS50377_20979</name>
    <name evidence="5" type="ORF">SS50377_20982</name>
</gene>
<evidence type="ECO:0000313" key="2">
    <source>
        <dbReference type="EMBL" id="EST43648.1"/>
    </source>
</evidence>
<reference evidence="4" key="2">
    <citation type="submission" date="2020-12" db="EMBL/GenBank/DDBJ databases">
        <title>New Spironucleus salmonicida genome in near-complete chromosomes.</title>
        <authorList>
            <person name="Xu F."/>
            <person name="Kurt Z."/>
            <person name="Jimenez-Gonzalez A."/>
            <person name="Astvaldsson A."/>
            <person name="Andersson J.O."/>
            <person name="Svard S.G."/>
        </authorList>
    </citation>
    <scope>NUCLEOTIDE SEQUENCE</scope>
    <source>
        <strain evidence="4">ATCC 50377</strain>
    </source>
</reference>
<feature type="compositionally biased region" description="Polar residues" evidence="1">
    <location>
        <begin position="1"/>
        <end position="15"/>
    </location>
</feature>
<evidence type="ECO:0000313" key="4">
    <source>
        <dbReference type="EMBL" id="KAH0577625.1"/>
    </source>
</evidence>
<organism evidence="2">
    <name type="scientific">Spironucleus salmonicida</name>
    <dbReference type="NCBI Taxonomy" id="348837"/>
    <lineage>
        <taxon>Eukaryota</taxon>
        <taxon>Metamonada</taxon>
        <taxon>Diplomonadida</taxon>
        <taxon>Hexamitidae</taxon>
        <taxon>Hexamitinae</taxon>
        <taxon>Spironucleus</taxon>
    </lineage>
</organism>
<dbReference type="EMBL" id="KI546135">
    <property type="protein sequence ID" value="EST43650.1"/>
    <property type="molecule type" value="Genomic_DNA"/>
</dbReference>
<accession>V6LH66</accession>
<dbReference type="VEuPathDB" id="GiardiaDB:SS50377_20979"/>
<name>V6LH66_9EUKA</name>
<sequence>MNLSSDDSSQEQEAPQSFDLASEAPVVPNPLVSLQSPPAINLNESSSDTVITAPLPPPIIPLPPPPIEITIQPPVTLPQIPLPVQPRRLVDPIRERKPSPKRWGLAYTEIQETRLALQDHSSTVFPTSYIKVKAFSLGMRDPSDQVLNQASFVVQGVVESLLLGIQSGDVTAKALHTQKEKLGIQTTEDFLLYCISNGLVNGK</sequence>
<dbReference type="EMBL" id="AUWU02000001">
    <property type="protein sequence ID" value="KAH0577625.1"/>
    <property type="molecule type" value="Genomic_DNA"/>
</dbReference>
<dbReference type="Proteomes" id="UP000018208">
    <property type="component" value="Unassembled WGS sequence"/>
</dbReference>
<evidence type="ECO:0000313" key="6">
    <source>
        <dbReference type="Proteomes" id="UP000018208"/>
    </source>
</evidence>
<dbReference type="AlphaFoldDB" id="V6LH66"/>
<dbReference type="VEuPathDB" id="GiardiaDB:SS50377_20982"/>
<evidence type="ECO:0000313" key="5">
    <source>
        <dbReference type="EMBL" id="KAH0577628.1"/>
    </source>
</evidence>
<evidence type="ECO:0000256" key="1">
    <source>
        <dbReference type="SAM" id="MobiDB-lite"/>
    </source>
</evidence>
<proteinExistence type="predicted"/>
<reference evidence="2 4" key="1">
    <citation type="journal article" date="2014" name="PLoS Genet.">
        <title>The Genome of Spironucleus salmonicida Highlights a Fish Pathogen Adapted to Fluctuating Environments.</title>
        <authorList>
            <person name="Xu F."/>
            <person name="Jerlstrom-Hultqvist J."/>
            <person name="Einarsson E."/>
            <person name="Astvaldsson A."/>
            <person name="Svard S.G."/>
            <person name="Andersson J.O."/>
        </authorList>
    </citation>
    <scope>NUCLEOTIDE SEQUENCE</scope>
    <source>
        <strain evidence="4">ATCC 50377</strain>
    </source>
</reference>